<sequence length="643" mass="72072">MRPFTLNTGHPWKCGHTGERGMLQNIRENAQGTIAKTIIVVLILSLSIWGLDSIVGGSGENEIATVNGEPITEREFERAVQIRRQQRLQEMENPDSSRIDMDALNEEVMDSLIRDKLIGQDIRSRGLQVSESDLDRMITGAEQFRVNGEFSQERFIQAVRNQGMTVDQFRTMLEQDHLSRVIQAVIQGSAFSAPSETERVASLLTQTRDFSVLQIPVGERAESMEVSDEELRSFYEDNQERFVQSESVDASWITLDRSELVDPSEIEEEVVRDRYRERVESMQADEQRNAAHILIREDREDAEAAVEAVQEGLKQGRSFAELAAEYSDDGATADEGGKLGFSSRDDFDESFSEALFSIEETGKVVGPVSTSFGQHFIKLLDVRSEEPPSFESMEASLRETIARERAERRYVELSEELADMAYSEYDLQAPAELIDASIQTRDGVRPDQARAPFDHEGLREQLFTEEVRKEGFNTEVVETGDGVSVVARVREYYPREQKSFDQVREEVTELVRQKKAREALRESLEGMAADMSADAGLPEPDMGTGTEWESFEGVNRRSLQAQAVVRDAAFEMPAPQNGGASTRIVDLPNAVALIRLDAVNPPDSATVSMMASNLGASLGRRHGQMAYQAYIESLRAEADINRN</sequence>
<dbReference type="EMBL" id="WMEX01000004">
    <property type="protein sequence ID" value="MYL26909.1"/>
    <property type="molecule type" value="Genomic_DNA"/>
</dbReference>
<organism evidence="13 14">
    <name type="scientific">Vreelandella halophila</name>
    <dbReference type="NCBI Taxonomy" id="86177"/>
    <lineage>
        <taxon>Bacteria</taxon>
        <taxon>Pseudomonadati</taxon>
        <taxon>Pseudomonadota</taxon>
        <taxon>Gammaproteobacteria</taxon>
        <taxon>Oceanospirillales</taxon>
        <taxon>Halomonadaceae</taxon>
        <taxon>Vreelandella</taxon>
    </lineage>
</organism>
<evidence type="ECO:0000256" key="8">
    <source>
        <dbReference type="ARBA" id="ARBA00038408"/>
    </source>
</evidence>
<keyword evidence="7" id="KW-0143">Chaperone</keyword>
<dbReference type="SUPFAM" id="SSF54534">
    <property type="entry name" value="FKBP-like"/>
    <property type="match status" value="1"/>
</dbReference>
<feature type="domain" description="PpiC" evidence="12">
    <location>
        <begin position="285"/>
        <end position="381"/>
    </location>
</feature>
<evidence type="ECO:0000256" key="5">
    <source>
        <dbReference type="ARBA" id="ARBA00022989"/>
    </source>
</evidence>
<evidence type="ECO:0000256" key="7">
    <source>
        <dbReference type="ARBA" id="ARBA00023186"/>
    </source>
</evidence>
<reference evidence="13 14" key="1">
    <citation type="submission" date="2019-11" db="EMBL/GenBank/DDBJ databases">
        <title>Genome sequences of 17 halophilic strains isolated from different environments.</title>
        <authorList>
            <person name="Furrow R.E."/>
        </authorList>
    </citation>
    <scope>NUCLEOTIDE SEQUENCE [LARGE SCALE GENOMIC DNA]</scope>
    <source>
        <strain evidence="13 14">22507_15_FS</strain>
    </source>
</reference>
<dbReference type="InterPro" id="IPR046357">
    <property type="entry name" value="PPIase_dom_sf"/>
</dbReference>
<dbReference type="Proteomes" id="UP000460751">
    <property type="component" value="Unassembled WGS sequence"/>
</dbReference>
<evidence type="ECO:0000259" key="12">
    <source>
        <dbReference type="PROSITE" id="PS50198"/>
    </source>
</evidence>
<dbReference type="PROSITE" id="PS50198">
    <property type="entry name" value="PPIC_PPIASE_2"/>
    <property type="match status" value="1"/>
</dbReference>
<keyword evidence="11" id="KW-0697">Rotamase</keyword>
<evidence type="ECO:0000256" key="1">
    <source>
        <dbReference type="ARBA" id="ARBA00004382"/>
    </source>
</evidence>
<keyword evidence="3" id="KW-0997">Cell inner membrane</keyword>
<evidence type="ECO:0000256" key="9">
    <source>
        <dbReference type="ARBA" id="ARBA00040743"/>
    </source>
</evidence>
<dbReference type="PANTHER" id="PTHR47529">
    <property type="entry name" value="PEPTIDYL-PROLYL CIS-TRANS ISOMERASE D"/>
    <property type="match status" value="1"/>
</dbReference>
<comment type="similarity">
    <text evidence="8">Belongs to the PpiD chaperone family.</text>
</comment>
<evidence type="ECO:0000256" key="2">
    <source>
        <dbReference type="ARBA" id="ARBA00022475"/>
    </source>
</evidence>
<name>A0A9X5B5W5_9GAMM</name>
<evidence type="ECO:0000313" key="14">
    <source>
        <dbReference type="Proteomes" id="UP000460751"/>
    </source>
</evidence>
<dbReference type="AlphaFoldDB" id="A0A9X5B5W5"/>
<keyword evidence="2" id="KW-1003">Cell membrane</keyword>
<dbReference type="InterPro" id="IPR000297">
    <property type="entry name" value="PPIase_PpiC"/>
</dbReference>
<dbReference type="Pfam" id="PF13624">
    <property type="entry name" value="SurA_N_3"/>
    <property type="match status" value="1"/>
</dbReference>
<proteinExistence type="inferred from homology"/>
<comment type="subcellular location">
    <subcellularLocation>
        <location evidence="1">Cell inner membrane</location>
        <topology evidence="1">Single-pass type II membrane protein</topology>
        <orientation evidence="1">Periplasmic side</orientation>
    </subcellularLocation>
</comment>
<dbReference type="PROSITE" id="PS01096">
    <property type="entry name" value="PPIC_PPIASE_1"/>
    <property type="match status" value="1"/>
</dbReference>
<dbReference type="InterPro" id="IPR052029">
    <property type="entry name" value="PpiD_chaperone"/>
</dbReference>
<dbReference type="SUPFAM" id="SSF109998">
    <property type="entry name" value="Triger factor/SurA peptide-binding domain-like"/>
    <property type="match status" value="1"/>
</dbReference>
<dbReference type="InterPro" id="IPR027304">
    <property type="entry name" value="Trigger_fact/SurA_dom_sf"/>
</dbReference>
<dbReference type="Gene3D" id="3.10.50.40">
    <property type="match status" value="1"/>
</dbReference>
<dbReference type="GO" id="GO:0005886">
    <property type="term" value="C:plasma membrane"/>
    <property type="evidence" value="ECO:0007669"/>
    <property type="project" value="UniProtKB-SubCell"/>
</dbReference>
<comment type="caution">
    <text evidence="13">The sequence shown here is derived from an EMBL/GenBank/DDBJ whole genome shotgun (WGS) entry which is preliminary data.</text>
</comment>
<keyword evidence="5" id="KW-1133">Transmembrane helix</keyword>
<keyword evidence="14" id="KW-1185">Reference proteome</keyword>
<dbReference type="Gene3D" id="1.10.4030.10">
    <property type="entry name" value="Porin chaperone SurA, peptide-binding domain"/>
    <property type="match status" value="1"/>
</dbReference>
<dbReference type="PANTHER" id="PTHR47529:SF1">
    <property type="entry name" value="PERIPLASMIC CHAPERONE PPID"/>
    <property type="match status" value="1"/>
</dbReference>
<keyword evidence="11 13" id="KW-0413">Isomerase</keyword>
<evidence type="ECO:0000256" key="10">
    <source>
        <dbReference type="ARBA" id="ARBA00042775"/>
    </source>
</evidence>
<dbReference type="InterPro" id="IPR023058">
    <property type="entry name" value="PPIase_PpiC_CS"/>
</dbReference>
<keyword evidence="4" id="KW-0812">Transmembrane</keyword>
<evidence type="ECO:0000256" key="11">
    <source>
        <dbReference type="PROSITE-ProRule" id="PRU00278"/>
    </source>
</evidence>
<keyword evidence="6" id="KW-0472">Membrane</keyword>
<gene>
    <name evidence="13" type="ORF">GLW01_08880</name>
</gene>
<accession>A0A9X5B5W5</accession>
<dbReference type="GO" id="GO:0003755">
    <property type="term" value="F:peptidyl-prolyl cis-trans isomerase activity"/>
    <property type="evidence" value="ECO:0007669"/>
    <property type="project" value="UniProtKB-KW"/>
</dbReference>
<evidence type="ECO:0000256" key="3">
    <source>
        <dbReference type="ARBA" id="ARBA00022519"/>
    </source>
</evidence>
<evidence type="ECO:0000256" key="4">
    <source>
        <dbReference type="ARBA" id="ARBA00022692"/>
    </source>
</evidence>
<dbReference type="Pfam" id="PF13616">
    <property type="entry name" value="Rotamase_3"/>
    <property type="match status" value="1"/>
</dbReference>
<evidence type="ECO:0000256" key="6">
    <source>
        <dbReference type="ARBA" id="ARBA00023136"/>
    </source>
</evidence>
<evidence type="ECO:0000313" key="13">
    <source>
        <dbReference type="EMBL" id="MYL26909.1"/>
    </source>
</evidence>
<protein>
    <recommendedName>
        <fullName evidence="9">Periplasmic chaperone PpiD</fullName>
    </recommendedName>
    <alternativeName>
        <fullName evidence="10">Periplasmic folding chaperone</fullName>
    </alternativeName>
</protein>